<reference evidence="2 3" key="1">
    <citation type="journal article" date="2015" name="Nature">
        <title>rRNA introns, odd ribosomes, and small enigmatic genomes across a large radiation of phyla.</title>
        <authorList>
            <person name="Brown C.T."/>
            <person name="Hug L.A."/>
            <person name="Thomas B.C."/>
            <person name="Sharon I."/>
            <person name="Castelle C.J."/>
            <person name="Singh A."/>
            <person name="Wilkins M.J."/>
            <person name="Williams K.H."/>
            <person name="Banfield J.F."/>
        </authorList>
    </citation>
    <scope>NUCLEOTIDE SEQUENCE [LARGE SCALE GENOMIC DNA]</scope>
</reference>
<evidence type="ECO:0000313" key="2">
    <source>
        <dbReference type="EMBL" id="KKU26545.1"/>
    </source>
</evidence>
<feature type="region of interest" description="Disordered" evidence="1">
    <location>
        <begin position="79"/>
        <end position="134"/>
    </location>
</feature>
<proteinExistence type="predicted"/>
<comment type="caution">
    <text evidence="2">The sequence shown here is derived from an EMBL/GenBank/DDBJ whole genome shotgun (WGS) entry which is preliminary data.</text>
</comment>
<dbReference type="EMBL" id="LCMA01000008">
    <property type="protein sequence ID" value="KKU26545.1"/>
    <property type="molecule type" value="Genomic_DNA"/>
</dbReference>
<evidence type="ECO:0000256" key="1">
    <source>
        <dbReference type="SAM" id="MobiDB-lite"/>
    </source>
</evidence>
<name>A0A0G1RZY9_9BACT</name>
<organism evidence="2 3">
    <name type="scientific">Candidatus Magasanikbacteria bacterium GW2011_GWA2_46_17</name>
    <dbReference type="NCBI Taxonomy" id="1619042"/>
    <lineage>
        <taxon>Bacteria</taxon>
        <taxon>Candidatus Magasanikiibacteriota</taxon>
    </lineage>
</organism>
<accession>A0A0G1RZY9</accession>
<gene>
    <name evidence="2" type="ORF">UX39_C0008G0008</name>
</gene>
<sequence>MVRVGVIETPPRPWQGRILPLNHTRLNEKHYSSKRNYYKYRRGPNRGFDVCGMSFWGDSKLTASVSLWKGGFSHRFLPTGKTRDPASARRPPAFESPREHAGFSATAAGGFPSRRLDKENPFESPTEPSSWLLSSTKDSLRSLLCSRGDSNPQ</sequence>
<dbReference type="AlphaFoldDB" id="A0A0G1RZY9"/>
<dbReference type="Proteomes" id="UP000034175">
    <property type="component" value="Unassembled WGS sequence"/>
</dbReference>
<protein>
    <submittedName>
        <fullName evidence="2">Uncharacterized protein</fullName>
    </submittedName>
</protein>
<evidence type="ECO:0000313" key="3">
    <source>
        <dbReference type="Proteomes" id="UP000034175"/>
    </source>
</evidence>